<dbReference type="NCBIfam" id="NF005373">
    <property type="entry name" value="PRK06915.1"/>
    <property type="match status" value="1"/>
</dbReference>
<dbReference type="InterPro" id="IPR011650">
    <property type="entry name" value="Peptidase_M20_dimer"/>
</dbReference>
<dbReference type="EMBL" id="LQQY01000034">
    <property type="protein sequence ID" value="KZE45514.1"/>
    <property type="molecule type" value="Genomic_DNA"/>
</dbReference>
<dbReference type="Gene3D" id="3.30.70.360">
    <property type="match status" value="1"/>
</dbReference>
<dbReference type="InterPro" id="IPR010182">
    <property type="entry name" value="ArgE/DapE"/>
</dbReference>
<evidence type="ECO:0000256" key="1">
    <source>
        <dbReference type="ARBA" id="ARBA00001941"/>
    </source>
</evidence>
<evidence type="ECO:0000256" key="6">
    <source>
        <dbReference type="ARBA" id="ARBA00022833"/>
    </source>
</evidence>
<comment type="cofactor">
    <cofactor evidence="1">
        <name>Co(2+)</name>
        <dbReference type="ChEBI" id="CHEBI:48828"/>
    </cofactor>
</comment>
<keyword evidence="5" id="KW-0378">Hydrolase</keyword>
<comment type="caution">
    <text evidence="9">The sequence shown here is derived from an EMBL/GenBank/DDBJ whole genome shotgun (WGS) entry which is preliminary data.</text>
</comment>
<proteinExistence type="inferred from homology"/>
<comment type="cofactor">
    <cofactor evidence="2">
        <name>Zn(2+)</name>
        <dbReference type="ChEBI" id="CHEBI:29105"/>
    </cofactor>
</comment>
<organism evidence="9 10">
    <name type="scientific">Rossellomorea marisflavi</name>
    <dbReference type="NCBI Taxonomy" id="189381"/>
    <lineage>
        <taxon>Bacteria</taxon>
        <taxon>Bacillati</taxon>
        <taxon>Bacillota</taxon>
        <taxon>Bacilli</taxon>
        <taxon>Bacillales</taxon>
        <taxon>Bacillaceae</taxon>
        <taxon>Rossellomorea</taxon>
    </lineage>
</organism>
<comment type="similarity">
    <text evidence="3">Belongs to the peptidase M20A family.</text>
</comment>
<dbReference type="PATRIC" id="fig|189381.10.peg.2188"/>
<evidence type="ECO:0000256" key="3">
    <source>
        <dbReference type="ARBA" id="ARBA00006247"/>
    </source>
</evidence>
<dbReference type="InterPro" id="IPR002933">
    <property type="entry name" value="Peptidase_M20"/>
</dbReference>
<evidence type="ECO:0000256" key="7">
    <source>
        <dbReference type="ARBA" id="ARBA00023285"/>
    </source>
</evidence>
<keyword evidence="7" id="KW-0170">Cobalt</keyword>
<sequence>MTVQRHLIAQAIAERRKETIAFLQRLVQEDSIRGNEAGAQAVIIEKCRKLGMDLDIWEIDRTEVECHPFYRCDREHFTGNPNVVGVLKGTGGGKSLILNGHIDVVPAGDKKDWSDDPYSGKVENGRLYGRGSTDMKGGTASLLLAIEAVQSLAIPLKGSVIFQSVIEEESGGAGTLAALQRGYVADGAIIPEPTNMKIFPKQQGSMWFRLKVKGKSAHGGTRYEGVSAIDNAVTVIQRLHELERDRNDRVDDPLYDKIPIPLPINIGKISSGEWPSSVPDVAIIEGRIGVGPWEDMESVEDELIDALGDLKKIDEWFDHHPVEIEWFGGRWQPGSLEPGHSLIQTLSEEFQKVCAVRPVIEASPWGTDGGILSKGAGIPVAVFGPGTTELAHDADESIELESVFKSAEILAGFIVEWCNQPV</sequence>
<evidence type="ECO:0000313" key="9">
    <source>
        <dbReference type="EMBL" id="KZE45514.1"/>
    </source>
</evidence>
<dbReference type="Pfam" id="PF01546">
    <property type="entry name" value="Peptidase_M20"/>
    <property type="match status" value="1"/>
</dbReference>
<evidence type="ECO:0000259" key="8">
    <source>
        <dbReference type="Pfam" id="PF07687"/>
    </source>
</evidence>
<dbReference type="RefSeq" id="WP_048005805.1">
    <property type="nucleotide sequence ID" value="NZ_CAXQIX010000106.1"/>
</dbReference>
<dbReference type="Pfam" id="PF07687">
    <property type="entry name" value="M20_dimer"/>
    <property type="match status" value="1"/>
</dbReference>
<evidence type="ECO:0000256" key="4">
    <source>
        <dbReference type="ARBA" id="ARBA00022723"/>
    </source>
</evidence>
<evidence type="ECO:0000256" key="5">
    <source>
        <dbReference type="ARBA" id="ARBA00022801"/>
    </source>
</evidence>
<dbReference type="SUPFAM" id="SSF55031">
    <property type="entry name" value="Bacterial exopeptidase dimerisation domain"/>
    <property type="match status" value="1"/>
</dbReference>
<evidence type="ECO:0000313" key="10">
    <source>
        <dbReference type="Proteomes" id="UP000076510"/>
    </source>
</evidence>
<feature type="domain" description="Peptidase M20 dimerisation" evidence="8">
    <location>
        <begin position="202"/>
        <end position="312"/>
    </location>
</feature>
<dbReference type="InterPro" id="IPR036264">
    <property type="entry name" value="Bact_exopeptidase_dim_dom"/>
</dbReference>
<dbReference type="GO" id="GO:0016787">
    <property type="term" value="F:hydrolase activity"/>
    <property type="evidence" value="ECO:0007669"/>
    <property type="project" value="UniProtKB-KW"/>
</dbReference>
<accession>A0A0J5VEC3</accession>
<protein>
    <submittedName>
        <fullName evidence="9">Acetylornithine deacetylase</fullName>
    </submittedName>
</protein>
<dbReference type="PANTHER" id="PTHR43808:SF25">
    <property type="entry name" value="PEPTIDASE M20 DIMERISATION DOMAIN-CONTAINING PROTEIN"/>
    <property type="match status" value="1"/>
</dbReference>
<dbReference type="OrthoDB" id="9792335at2"/>
<dbReference type="PANTHER" id="PTHR43808">
    <property type="entry name" value="ACETYLORNITHINE DEACETYLASE"/>
    <property type="match status" value="1"/>
</dbReference>
<dbReference type="AlphaFoldDB" id="A0A0J5VEC3"/>
<dbReference type="GO" id="GO:0046872">
    <property type="term" value="F:metal ion binding"/>
    <property type="evidence" value="ECO:0007669"/>
    <property type="project" value="UniProtKB-KW"/>
</dbReference>
<dbReference type="Gene3D" id="3.40.630.10">
    <property type="entry name" value="Zn peptidases"/>
    <property type="match status" value="1"/>
</dbReference>
<gene>
    <name evidence="9" type="ORF">AV649_04830</name>
</gene>
<name>A0A0J5VEC3_9BACI</name>
<reference evidence="10" key="1">
    <citation type="submission" date="2016-01" db="EMBL/GenBank/DDBJ databases">
        <title>Whole genome sequencing of Bhargavaea cecembensis T14.</title>
        <authorList>
            <person name="Hong K.W."/>
        </authorList>
    </citation>
    <scope>NUCLEOTIDE SEQUENCE [LARGE SCALE GENOMIC DNA]</scope>
    <source>
        <strain evidence="10">M19</strain>
    </source>
</reference>
<dbReference type="SUPFAM" id="SSF53187">
    <property type="entry name" value="Zn-dependent exopeptidases"/>
    <property type="match status" value="1"/>
</dbReference>
<dbReference type="InterPro" id="IPR050072">
    <property type="entry name" value="Peptidase_M20A"/>
</dbReference>
<evidence type="ECO:0000256" key="2">
    <source>
        <dbReference type="ARBA" id="ARBA00001947"/>
    </source>
</evidence>
<dbReference type="NCBIfam" id="TIGR01910">
    <property type="entry name" value="DapE-ArgE"/>
    <property type="match status" value="1"/>
</dbReference>
<keyword evidence="4" id="KW-0479">Metal-binding</keyword>
<dbReference type="Proteomes" id="UP000076510">
    <property type="component" value="Unassembled WGS sequence"/>
</dbReference>
<keyword evidence="6" id="KW-0862">Zinc</keyword>